<evidence type="ECO:0000256" key="3">
    <source>
        <dbReference type="ARBA" id="ARBA00023163"/>
    </source>
</evidence>
<proteinExistence type="predicted"/>
<dbReference type="PANTHER" id="PTHR43280:SF32">
    <property type="entry name" value="TRANSCRIPTIONAL REGULATORY PROTEIN"/>
    <property type="match status" value="1"/>
</dbReference>
<dbReference type="Proteomes" id="UP000004095">
    <property type="component" value="Unassembled WGS sequence"/>
</dbReference>
<dbReference type="EMBL" id="AAWS01000057">
    <property type="protein sequence ID" value="EAY24958.1"/>
    <property type="molecule type" value="Genomic_DNA"/>
</dbReference>
<reference evidence="5 6" key="1">
    <citation type="submission" date="2007-01" db="EMBL/GenBank/DDBJ databases">
        <authorList>
            <person name="Haygood M."/>
            <person name="Podell S."/>
            <person name="Anderson C."/>
            <person name="Hopkinson B."/>
            <person name="Roe K."/>
            <person name="Barbeau K."/>
            <person name="Gaasterland T."/>
            <person name="Ferriera S."/>
            <person name="Johnson J."/>
            <person name="Kravitz S."/>
            <person name="Beeson K."/>
            <person name="Sutton G."/>
            <person name="Rogers Y.-H."/>
            <person name="Friedman R."/>
            <person name="Frazier M."/>
            <person name="Venter J.C."/>
        </authorList>
    </citation>
    <scope>NUCLEOTIDE SEQUENCE [LARGE SCALE GENOMIC DNA]</scope>
    <source>
        <strain evidence="5 6">ATCC 23134</strain>
    </source>
</reference>
<dbReference type="SMART" id="SM00342">
    <property type="entry name" value="HTH_ARAC"/>
    <property type="match status" value="1"/>
</dbReference>
<sequence length="281" mass="32667">MQQRKHHINFDLQQMENIYEAAQGSTDVPHRHDYYTIMLVEVAKGRHVIDYQSYVFAGCEVFFVNPGQVHQVALQAKPKGWVITFSRDFLVENSIPESFISNINLFRQFGDTPPLSLDEDTFARLKNLIAEMQACLPSSFHYRNRALGALLQLFLIYCSNSCLLDTTQLDEESNGVCIFRDFKKLVEQHYQQWHKVGTYASEIPISPKHLSHTVKKLTGKSAKEFIQDRLILEGKRLLIHTRLNIKQIAYELGFEEPLHFSNFFKKKAQVSPSEFRQQKNR</sequence>
<dbReference type="PRINTS" id="PR00032">
    <property type="entry name" value="HTHARAC"/>
</dbReference>
<organism evidence="5 6">
    <name type="scientific">Microscilla marina ATCC 23134</name>
    <dbReference type="NCBI Taxonomy" id="313606"/>
    <lineage>
        <taxon>Bacteria</taxon>
        <taxon>Pseudomonadati</taxon>
        <taxon>Bacteroidota</taxon>
        <taxon>Cytophagia</taxon>
        <taxon>Cytophagales</taxon>
        <taxon>Microscillaceae</taxon>
        <taxon>Microscilla</taxon>
    </lineage>
</organism>
<keyword evidence="3" id="KW-0804">Transcription</keyword>
<dbReference type="Gene3D" id="1.10.10.60">
    <property type="entry name" value="Homeodomain-like"/>
    <property type="match status" value="1"/>
</dbReference>
<dbReference type="SUPFAM" id="SSF51215">
    <property type="entry name" value="Regulatory protein AraC"/>
    <property type="match status" value="1"/>
</dbReference>
<dbReference type="PROSITE" id="PS01124">
    <property type="entry name" value="HTH_ARAC_FAMILY_2"/>
    <property type="match status" value="1"/>
</dbReference>
<dbReference type="PANTHER" id="PTHR43280">
    <property type="entry name" value="ARAC-FAMILY TRANSCRIPTIONAL REGULATOR"/>
    <property type="match status" value="1"/>
</dbReference>
<dbReference type="SUPFAM" id="SSF46689">
    <property type="entry name" value="Homeodomain-like"/>
    <property type="match status" value="1"/>
</dbReference>
<gene>
    <name evidence="5" type="ORF">M23134_03672</name>
</gene>
<protein>
    <submittedName>
        <fullName evidence="5">Putative transcriptional regulator</fullName>
    </submittedName>
</protein>
<accession>A1ZX84</accession>
<dbReference type="eggNOG" id="COG2207">
    <property type="taxonomic scope" value="Bacteria"/>
</dbReference>
<keyword evidence="1" id="KW-0805">Transcription regulation</keyword>
<dbReference type="Pfam" id="PF02311">
    <property type="entry name" value="AraC_binding"/>
    <property type="match status" value="1"/>
</dbReference>
<evidence type="ECO:0000259" key="4">
    <source>
        <dbReference type="PROSITE" id="PS01124"/>
    </source>
</evidence>
<comment type="caution">
    <text evidence="5">The sequence shown here is derived from an EMBL/GenBank/DDBJ whole genome shotgun (WGS) entry which is preliminary data.</text>
</comment>
<dbReference type="GO" id="GO:0043565">
    <property type="term" value="F:sequence-specific DNA binding"/>
    <property type="evidence" value="ECO:0007669"/>
    <property type="project" value="InterPro"/>
</dbReference>
<keyword evidence="2" id="KW-0238">DNA-binding</keyword>
<dbReference type="InterPro" id="IPR003313">
    <property type="entry name" value="AraC-bd"/>
</dbReference>
<evidence type="ECO:0000313" key="6">
    <source>
        <dbReference type="Proteomes" id="UP000004095"/>
    </source>
</evidence>
<evidence type="ECO:0000256" key="2">
    <source>
        <dbReference type="ARBA" id="ARBA00023125"/>
    </source>
</evidence>
<dbReference type="OrthoDB" id="9793451at2"/>
<keyword evidence="6" id="KW-1185">Reference proteome</keyword>
<dbReference type="AlphaFoldDB" id="A1ZX84"/>
<evidence type="ECO:0000313" key="5">
    <source>
        <dbReference type="EMBL" id="EAY24958.1"/>
    </source>
</evidence>
<evidence type="ECO:0000256" key="1">
    <source>
        <dbReference type="ARBA" id="ARBA00023015"/>
    </source>
</evidence>
<name>A1ZX84_MICM2</name>
<dbReference type="InterPro" id="IPR009057">
    <property type="entry name" value="Homeodomain-like_sf"/>
</dbReference>
<dbReference type="GO" id="GO:0003700">
    <property type="term" value="F:DNA-binding transcription factor activity"/>
    <property type="evidence" value="ECO:0007669"/>
    <property type="project" value="InterPro"/>
</dbReference>
<dbReference type="Pfam" id="PF12833">
    <property type="entry name" value="HTH_18"/>
    <property type="match status" value="1"/>
</dbReference>
<dbReference type="InterPro" id="IPR037923">
    <property type="entry name" value="HTH-like"/>
</dbReference>
<dbReference type="RefSeq" id="WP_002703687.1">
    <property type="nucleotide sequence ID" value="NZ_AAWS01000057.1"/>
</dbReference>
<dbReference type="InterPro" id="IPR020449">
    <property type="entry name" value="Tscrpt_reg_AraC-type_HTH"/>
</dbReference>
<dbReference type="InterPro" id="IPR018060">
    <property type="entry name" value="HTH_AraC"/>
</dbReference>
<feature type="domain" description="HTH araC/xylS-type" evidence="4">
    <location>
        <begin position="180"/>
        <end position="278"/>
    </location>
</feature>